<evidence type="ECO:0000259" key="4">
    <source>
        <dbReference type="Pfam" id="PF01055"/>
    </source>
</evidence>
<keyword evidence="2" id="KW-0378">Hydrolase</keyword>
<dbReference type="GO" id="GO:0004558">
    <property type="term" value="F:alpha-1,4-glucosidase activity"/>
    <property type="evidence" value="ECO:0007669"/>
    <property type="project" value="TreeGrafter"/>
</dbReference>
<evidence type="ECO:0000313" key="7">
    <source>
        <dbReference type="WBParaSite" id="PEQ_0000424201-mRNA-1"/>
    </source>
</evidence>
<dbReference type="InterPro" id="IPR048395">
    <property type="entry name" value="Glyco_hydro_31_C"/>
</dbReference>
<dbReference type="WBParaSite" id="PEQ_0000424201-mRNA-1">
    <property type="protein sequence ID" value="PEQ_0000424201-mRNA-1"/>
    <property type="gene ID" value="PEQ_0000424201"/>
</dbReference>
<keyword evidence="3" id="KW-0472">Membrane</keyword>
<feature type="transmembrane region" description="Helical" evidence="3">
    <location>
        <begin position="192"/>
        <end position="212"/>
    </location>
</feature>
<dbReference type="PANTHER" id="PTHR22762:SF133">
    <property type="entry name" value="P-TYPE DOMAIN-CONTAINING PROTEIN"/>
    <property type="match status" value="1"/>
</dbReference>
<dbReference type="Proteomes" id="UP000887564">
    <property type="component" value="Unplaced"/>
</dbReference>
<keyword evidence="2" id="KW-0326">Glycosidase</keyword>
<dbReference type="Gene3D" id="2.60.40.1180">
    <property type="entry name" value="Golgi alpha-mannosidase II"/>
    <property type="match status" value="1"/>
</dbReference>
<keyword evidence="6" id="KW-1185">Reference proteome</keyword>
<keyword evidence="3" id="KW-1133">Transmembrane helix</keyword>
<organism evidence="6 7">
    <name type="scientific">Parascaris equorum</name>
    <name type="common">Equine roundworm</name>
    <dbReference type="NCBI Taxonomy" id="6256"/>
    <lineage>
        <taxon>Eukaryota</taxon>
        <taxon>Metazoa</taxon>
        <taxon>Ecdysozoa</taxon>
        <taxon>Nematoda</taxon>
        <taxon>Chromadorea</taxon>
        <taxon>Rhabditida</taxon>
        <taxon>Spirurina</taxon>
        <taxon>Ascaridomorpha</taxon>
        <taxon>Ascaridoidea</taxon>
        <taxon>Ascarididae</taxon>
        <taxon>Parascaris</taxon>
    </lineage>
</organism>
<feature type="domain" description="Glycosyl hydrolase family 31 C-terminal" evidence="5">
    <location>
        <begin position="131"/>
        <end position="168"/>
    </location>
</feature>
<dbReference type="InterPro" id="IPR013780">
    <property type="entry name" value="Glyco_hydro_b"/>
</dbReference>
<dbReference type="PANTHER" id="PTHR22762">
    <property type="entry name" value="ALPHA-GLUCOSIDASE"/>
    <property type="match status" value="1"/>
</dbReference>
<dbReference type="GO" id="GO:0005975">
    <property type="term" value="P:carbohydrate metabolic process"/>
    <property type="evidence" value="ECO:0007669"/>
    <property type="project" value="InterPro"/>
</dbReference>
<evidence type="ECO:0000256" key="1">
    <source>
        <dbReference type="ARBA" id="ARBA00007806"/>
    </source>
</evidence>
<accession>A0A914RHH3</accession>
<feature type="transmembrane region" description="Helical" evidence="3">
    <location>
        <begin position="114"/>
        <end position="134"/>
    </location>
</feature>
<dbReference type="AlphaFoldDB" id="A0A914RHH3"/>
<evidence type="ECO:0000256" key="3">
    <source>
        <dbReference type="SAM" id="Phobius"/>
    </source>
</evidence>
<dbReference type="Gene3D" id="3.20.20.80">
    <property type="entry name" value="Glycosidases"/>
    <property type="match status" value="1"/>
</dbReference>
<evidence type="ECO:0000256" key="2">
    <source>
        <dbReference type="RuleBase" id="RU361185"/>
    </source>
</evidence>
<dbReference type="Pfam" id="PF21365">
    <property type="entry name" value="Glyco_hydro_31_3rd"/>
    <property type="match status" value="1"/>
</dbReference>
<feature type="transmembrane region" description="Helical" evidence="3">
    <location>
        <begin position="154"/>
        <end position="172"/>
    </location>
</feature>
<proteinExistence type="inferred from homology"/>
<evidence type="ECO:0000313" key="6">
    <source>
        <dbReference type="Proteomes" id="UP000887564"/>
    </source>
</evidence>
<dbReference type="InterPro" id="IPR017853">
    <property type="entry name" value="GH"/>
</dbReference>
<name>A0A914RHH3_PAREQ</name>
<comment type="similarity">
    <text evidence="1 2">Belongs to the glycosyl hydrolase 31 family.</text>
</comment>
<reference evidence="7" key="1">
    <citation type="submission" date="2022-11" db="UniProtKB">
        <authorList>
            <consortium name="WormBaseParasite"/>
        </authorList>
    </citation>
    <scope>IDENTIFICATION</scope>
</reference>
<dbReference type="SUPFAM" id="SSF51445">
    <property type="entry name" value="(Trans)glycosidases"/>
    <property type="match status" value="1"/>
</dbReference>
<dbReference type="Pfam" id="PF01055">
    <property type="entry name" value="Glyco_hydro_31_2nd"/>
    <property type="match status" value="1"/>
</dbReference>
<dbReference type="InterPro" id="IPR000322">
    <property type="entry name" value="Glyco_hydro_31_TIM"/>
</dbReference>
<dbReference type="SUPFAM" id="SSF51011">
    <property type="entry name" value="Glycosyl hydrolase domain"/>
    <property type="match status" value="1"/>
</dbReference>
<evidence type="ECO:0000259" key="5">
    <source>
        <dbReference type="Pfam" id="PF21365"/>
    </source>
</evidence>
<protein>
    <submittedName>
        <fullName evidence="7">Uncharacterized protein</fullName>
    </submittedName>
</protein>
<keyword evidence="3" id="KW-0812">Transmembrane</keyword>
<feature type="domain" description="Glycoside hydrolase family 31 TIM barrel" evidence="4">
    <location>
        <begin position="11"/>
        <end position="121"/>
    </location>
</feature>
<sequence>EQCKYCGPCSSSFPSTGRFAGHWLGQNSATWYNLATSIISVQLFNLFGIPYVGADICGFKKDATEELCIRWQQLGAFYTFSRNHNDKGTTPQDPAHWPNVAAATRQANLFRYHYLPYLYSLHFDASLLGCAVIRPTFMEFPLDDAARENGFEFMWGAAMLIVPVLQQVRSAMRLTSRSFFLQRIFGIMKEAVVVFVTHFSNHLISSISYVVIAQM</sequence>